<dbReference type="PANTHER" id="PTHR10961:SF46">
    <property type="entry name" value="PEROXISOMAL SARCOSINE OXIDASE"/>
    <property type="match status" value="1"/>
</dbReference>
<dbReference type="Gene3D" id="3.30.9.10">
    <property type="entry name" value="D-Amino Acid Oxidase, subunit A, domain 2"/>
    <property type="match status" value="1"/>
</dbReference>
<comment type="cofactor">
    <cofactor evidence="1">
        <name>FAD</name>
        <dbReference type="ChEBI" id="CHEBI:57692"/>
    </cofactor>
</comment>
<gene>
    <name evidence="6" type="ORF">JCR33_00815</name>
</gene>
<comment type="caution">
    <text evidence="6">The sequence shown here is derived from an EMBL/GenBank/DDBJ whole genome shotgun (WGS) entry which is preliminary data.</text>
</comment>
<evidence type="ECO:0000256" key="1">
    <source>
        <dbReference type="ARBA" id="ARBA00001974"/>
    </source>
</evidence>
<dbReference type="GO" id="GO:0050660">
    <property type="term" value="F:flavin adenine dinucleotide binding"/>
    <property type="evidence" value="ECO:0007669"/>
    <property type="project" value="InterPro"/>
</dbReference>
<keyword evidence="4" id="KW-0560">Oxidoreductase</keyword>
<dbReference type="Proteomes" id="UP000609531">
    <property type="component" value="Unassembled WGS sequence"/>
</dbReference>
<evidence type="ECO:0000313" key="6">
    <source>
        <dbReference type="EMBL" id="MBJ3774209.1"/>
    </source>
</evidence>
<dbReference type="SUPFAM" id="SSF51905">
    <property type="entry name" value="FAD/NAD(P)-binding domain"/>
    <property type="match status" value="1"/>
</dbReference>
<dbReference type="AlphaFoldDB" id="A0A934MJ39"/>
<dbReference type="EMBL" id="JAEKJA010000001">
    <property type="protein sequence ID" value="MBJ3774209.1"/>
    <property type="molecule type" value="Genomic_DNA"/>
</dbReference>
<keyword evidence="7" id="KW-1185">Reference proteome</keyword>
<dbReference type="Gene3D" id="3.50.50.60">
    <property type="entry name" value="FAD/NAD(P)-binding domain"/>
    <property type="match status" value="1"/>
</dbReference>
<organism evidence="6 7">
    <name type="scientific">Acuticoccus mangrovi</name>
    <dbReference type="NCBI Taxonomy" id="2796142"/>
    <lineage>
        <taxon>Bacteria</taxon>
        <taxon>Pseudomonadati</taxon>
        <taxon>Pseudomonadota</taxon>
        <taxon>Alphaproteobacteria</taxon>
        <taxon>Hyphomicrobiales</taxon>
        <taxon>Amorphaceae</taxon>
        <taxon>Acuticoccus</taxon>
    </lineage>
</organism>
<dbReference type="GO" id="GO:0008115">
    <property type="term" value="F:sarcosine oxidase activity"/>
    <property type="evidence" value="ECO:0007669"/>
    <property type="project" value="TreeGrafter"/>
</dbReference>
<dbReference type="InterPro" id="IPR045170">
    <property type="entry name" value="MTOX"/>
</dbReference>
<evidence type="ECO:0000259" key="5">
    <source>
        <dbReference type="Pfam" id="PF01266"/>
    </source>
</evidence>
<evidence type="ECO:0000313" key="7">
    <source>
        <dbReference type="Proteomes" id="UP000609531"/>
    </source>
</evidence>
<evidence type="ECO:0000256" key="4">
    <source>
        <dbReference type="ARBA" id="ARBA00023002"/>
    </source>
</evidence>
<reference evidence="6" key="1">
    <citation type="submission" date="2020-12" db="EMBL/GenBank/DDBJ databases">
        <title>Bacterial taxonomy.</title>
        <authorList>
            <person name="Pan X."/>
        </authorList>
    </citation>
    <scope>NUCLEOTIDE SEQUENCE</scope>
    <source>
        <strain evidence="6">B2012</strain>
    </source>
</reference>
<dbReference type="InterPro" id="IPR006076">
    <property type="entry name" value="FAD-dep_OxRdtase"/>
</dbReference>
<dbReference type="Pfam" id="PF01266">
    <property type="entry name" value="DAO"/>
    <property type="match status" value="1"/>
</dbReference>
<feature type="domain" description="FAD dependent oxidoreductase" evidence="5">
    <location>
        <begin position="6"/>
        <end position="353"/>
    </location>
</feature>
<sequence>MTDASFIVVGAGIVGLSTAYHLTRRGAGVTVIERGPIPNPLAASCDHHRLIRLTYPDKVGYAARMLGVLDAWREMWGHLPGPQRRYYADVGMLTVSQEEGDYTDRARRTMDILSIPYERIDSTAELAERFPFLEVANLAYGVLSEGGALMANHIITDLADWLRAEGATLLEYSPATAIDETAGTVILADGRTLGADRVIVSTGIETGRLIPDLAGTLTLNRSLVVYADPPEDLVDAWRDAPCWNDLGGASHLWGMPPVDGLPAKFGNAATGTRPLDDADRTITPEEIGLVLSDYRGRLRGIERFRVRYGAANFWTRAPEERFFLEERGRSLVVSACSGHGFKFGALSGRDVADAATAAETVSVVAHRMAGLEQEPAAGSV</sequence>
<keyword evidence="2" id="KW-0285">Flavoprotein</keyword>
<evidence type="ECO:0000256" key="2">
    <source>
        <dbReference type="ARBA" id="ARBA00022630"/>
    </source>
</evidence>
<keyword evidence="3" id="KW-0274">FAD</keyword>
<protein>
    <submittedName>
        <fullName evidence="6">FAD-dependent oxidoreductase</fullName>
    </submittedName>
</protein>
<dbReference type="InterPro" id="IPR036188">
    <property type="entry name" value="FAD/NAD-bd_sf"/>
</dbReference>
<accession>A0A934MJ39</accession>
<dbReference type="PANTHER" id="PTHR10961">
    <property type="entry name" value="PEROXISOMAL SARCOSINE OXIDASE"/>
    <property type="match status" value="1"/>
</dbReference>
<name>A0A934MJ39_9HYPH</name>
<proteinExistence type="predicted"/>
<evidence type="ECO:0000256" key="3">
    <source>
        <dbReference type="ARBA" id="ARBA00022827"/>
    </source>
</evidence>
<dbReference type="RefSeq" id="WP_198880105.1">
    <property type="nucleotide sequence ID" value="NZ_JAEKJA010000001.1"/>
</dbReference>